<dbReference type="Proteomes" id="UP000054498">
    <property type="component" value="Unassembled WGS sequence"/>
</dbReference>
<dbReference type="PANTHER" id="PTHR34370:SF1">
    <property type="entry name" value="OS04G0600100 PROTEIN"/>
    <property type="match status" value="1"/>
</dbReference>
<organism evidence="2 3">
    <name type="scientific">Monoraphidium neglectum</name>
    <dbReference type="NCBI Taxonomy" id="145388"/>
    <lineage>
        <taxon>Eukaryota</taxon>
        <taxon>Viridiplantae</taxon>
        <taxon>Chlorophyta</taxon>
        <taxon>core chlorophytes</taxon>
        <taxon>Chlorophyceae</taxon>
        <taxon>CS clade</taxon>
        <taxon>Sphaeropleales</taxon>
        <taxon>Selenastraceae</taxon>
        <taxon>Monoraphidium</taxon>
    </lineage>
</organism>
<keyword evidence="1" id="KW-0472">Membrane</keyword>
<dbReference type="KEGG" id="mng:MNEG_0959"/>
<sequence length="86" mass="9229">MAPGQWPAFLAFYAGFWALQNFARPLRLSLALALAPAFDRAITAIGERLNVSKGAAFGVFLFCMAVVTTTTLFGSLYLLGGFPPVK</sequence>
<dbReference type="GeneID" id="25727077"/>
<evidence type="ECO:0000256" key="1">
    <source>
        <dbReference type="SAM" id="Phobius"/>
    </source>
</evidence>
<dbReference type="RefSeq" id="XP_013906015.1">
    <property type="nucleotide sequence ID" value="XM_014050561.1"/>
</dbReference>
<evidence type="ECO:0000313" key="2">
    <source>
        <dbReference type="EMBL" id="KIZ06996.1"/>
    </source>
</evidence>
<feature type="transmembrane region" description="Helical" evidence="1">
    <location>
        <begin position="55"/>
        <end position="79"/>
    </location>
</feature>
<dbReference type="AlphaFoldDB" id="A0A0D2NRT1"/>
<gene>
    <name evidence="2" type="ORF">MNEG_0959</name>
</gene>
<dbReference type="STRING" id="145388.A0A0D2NRT1"/>
<keyword evidence="1" id="KW-1133">Transmembrane helix</keyword>
<dbReference type="PANTHER" id="PTHR34370">
    <property type="entry name" value="OS04G0600100 PROTEIN"/>
    <property type="match status" value="1"/>
</dbReference>
<protein>
    <submittedName>
        <fullName evidence="2">Uncharacterized protein</fullName>
    </submittedName>
</protein>
<dbReference type="EMBL" id="KK100307">
    <property type="protein sequence ID" value="KIZ06996.1"/>
    <property type="molecule type" value="Genomic_DNA"/>
</dbReference>
<dbReference type="OrthoDB" id="496991at2759"/>
<accession>A0A0D2NRT1</accession>
<reference evidence="2 3" key="1">
    <citation type="journal article" date="2013" name="BMC Genomics">
        <title>Reconstruction of the lipid metabolism for the microalga Monoraphidium neglectum from its genome sequence reveals characteristics suitable for biofuel production.</title>
        <authorList>
            <person name="Bogen C."/>
            <person name="Al-Dilaimi A."/>
            <person name="Albersmeier A."/>
            <person name="Wichmann J."/>
            <person name="Grundmann M."/>
            <person name="Rupp O."/>
            <person name="Lauersen K.J."/>
            <person name="Blifernez-Klassen O."/>
            <person name="Kalinowski J."/>
            <person name="Goesmann A."/>
            <person name="Mussgnug J.H."/>
            <person name="Kruse O."/>
        </authorList>
    </citation>
    <scope>NUCLEOTIDE SEQUENCE [LARGE SCALE GENOMIC DNA]</scope>
    <source>
        <strain evidence="2 3">SAG 48.87</strain>
    </source>
</reference>
<name>A0A0D2NRT1_9CHLO</name>
<evidence type="ECO:0000313" key="3">
    <source>
        <dbReference type="Proteomes" id="UP000054498"/>
    </source>
</evidence>
<keyword evidence="3" id="KW-1185">Reference proteome</keyword>
<proteinExistence type="predicted"/>
<keyword evidence="1" id="KW-0812">Transmembrane</keyword>